<evidence type="ECO:0000313" key="2">
    <source>
        <dbReference type="EMBL" id="ACS43856.1"/>
    </source>
</evidence>
<sequence length="387" mass="42021">MFPPWNDALDAQLRKLLVDEGLTAKQASAVMERPAGGINLRARKIGIVRLARQDWDDTSETRLRELFAAGLTAEAMAHAMKRPIGSIQWKLDDLELKRGRGTPTIGLRPAPALRPKPVQAAAATARTAARAASPSVRTAPTRAPPAKRIPIDRAAARSAAEADRAKARTAAAQATRDADAILAEARRAEREAKRRAAAETRAARAAAREAAKAAAAEAKRREREEAARLREVAKAEDRLRKEKEREEARRRDEAAKAEKREREEQAVRVAQAIAAAEGRGGNVAGAIVRRVVPKRNAKVTTREDALSVRNSAADAIARFLAERGATRVVLDPVEEAVTGLRRKGYAMTRDGDAWVVDGRHRLAGFADLRDFAARRGVVVSAFLQAAE</sequence>
<proteinExistence type="predicted"/>
<dbReference type="KEGG" id="mea:Mex_2p1076"/>
<dbReference type="HOGENOM" id="CLU_713314_0_0_5"/>
<dbReference type="EMBL" id="CP001511">
    <property type="protein sequence ID" value="ACS43856.1"/>
    <property type="molecule type" value="Genomic_DNA"/>
</dbReference>
<reference evidence="2 3" key="1">
    <citation type="journal article" date="2009" name="PLoS ONE">
        <title>Methylobacterium genome sequences: a reference blueprint to investigate microbial metabolism of C1 compounds from natural and industrial sources.</title>
        <authorList>
            <person name="Vuilleumier S."/>
            <person name="Chistoserdova L."/>
            <person name="Lee M.-C."/>
            <person name="Bringel F."/>
            <person name="Lajus A."/>
            <person name="Zhou Y."/>
            <person name="Gourion B."/>
            <person name="Barbe V."/>
            <person name="Chang J."/>
            <person name="Cruveiller S."/>
            <person name="Dossat C."/>
            <person name="Gillett W."/>
            <person name="Gruffaz C."/>
            <person name="Haugen E."/>
            <person name="Hourcade E."/>
            <person name="Levy R."/>
            <person name="Mangenot S."/>
            <person name="Muller E."/>
            <person name="Nadalig T."/>
            <person name="Pagni M."/>
            <person name="Penny C."/>
            <person name="Peyraud R."/>
            <person name="Robinson D.G."/>
            <person name="Roche D."/>
            <person name="Rouy Z."/>
            <person name="Saenampechek C."/>
            <person name="Salvignol G."/>
            <person name="Vallenet D."/>
            <person name="Wu Z."/>
            <person name="Marx C.J."/>
            <person name="Vorholt J.A."/>
            <person name="Olson M.V."/>
            <person name="Kaul R."/>
            <person name="Weissenbach J."/>
            <person name="Medigue C."/>
            <person name="Lidstrom M.E."/>
        </authorList>
    </citation>
    <scope>NUCLEOTIDE SEQUENCE [LARGE SCALE GENOMIC DNA]</scope>
    <source>
        <strain evidence="3">ATCC 14718 / DSM 1338 / JCM 2805 / NCIMB 9133 / AM1</strain>
    </source>
</reference>
<accession>C5B5X4</accession>
<name>C5B5X4_METEA</name>
<keyword evidence="2" id="KW-0614">Plasmid</keyword>
<dbReference type="RefSeq" id="WP_012754227.1">
    <property type="nucleotide sequence ID" value="NC_012811.1"/>
</dbReference>
<dbReference type="OrthoDB" id="8016882at2"/>
<dbReference type="Proteomes" id="UP000009081">
    <property type="component" value="Plasmid megaplasmid"/>
</dbReference>
<dbReference type="AlphaFoldDB" id="C5B5X4"/>
<keyword evidence="3" id="KW-1185">Reference proteome</keyword>
<evidence type="ECO:0000256" key="1">
    <source>
        <dbReference type="SAM" id="MobiDB-lite"/>
    </source>
</evidence>
<feature type="compositionally biased region" description="Basic and acidic residues" evidence="1">
    <location>
        <begin position="149"/>
        <end position="166"/>
    </location>
</feature>
<evidence type="ECO:0000313" key="3">
    <source>
        <dbReference type="Proteomes" id="UP000009081"/>
    </source>
</evidence>
<organism evidence="2 3">
    <name type="scientific">Methylorubrum extorquens (strain ATCC 14718 / DSM 1338 / JCM 2805 / NCIMB 9133 / AM1)</name>
    <name type="common">Methylobacterium extorquens</name>
    <dbReference type="NCBI Taxonomy" id="272630"/>
    <lineage>
        <taxon>Bacteria</taxon>
        <taxon>Pseudomonadati</taxon>
        <taxon>Pseudomonadota</taxon>
        <taxon>Alphaproteobacteria</taxon>
        <taxon>Hyphomicrobiales</taxon>
        <taxon>Methylobacteriaceae</taxon>
        <taxon>Methylorubrum</taxon>
    </lineage>
</organism>
<gene>
    <name evidence="2" type="ordered locus">MexAM1_META2p1076</name>
</gene>
<geneLocation type="plasmid" evidence="2 3">
    <name>megaplasmid</name>
</geneLocation>
<feature type="region of interest" description="Disordered" evidence="1">
    <location>
        <begin position="236"/>
        <end position="264"/>
    </location>
</feature>
<protein>
    <submittedName>
        <fullName evidence="2">Uncharacterized protein</fullName>
    </submittedName>
</protein>
<feature type="region of interest" description="Disordered" evidence="1">
    <location>
        <begin position="127"/>
        <end position="176"/>
    </location>
</feature>